<sequence length="103" mass="11461">MLSISSGQQLSVLPLNYTKTIHFVRHGEAMSNVHGEKDRAQYKSPEWFDADLSEKGWAQAEALGKHIVNRGIKPQLVVTSPMTRALQTASGTQKCLRQEAQNL</sequence>
<dbReference type="InterPro" id="IPR050275">
    <property type="entry name" value="PGM_Phosphatase"/>
</dbReference>
<comment type="similarity">
    <text evidence="1">Belongs to the phosphoglycerate mutase family.</text>
</comment>
<keyword evidence="3" id="KW-1185">Reference proteome</keyword>
<dbReference type="Gene3D" id="3.40.50.1240">
    <property type="entry name" value="Phosphoglycerate mutase-like"/>
    <property type="match status" value="1"/>
</dbReference>
<dbReference type="InterPro" id="IPR013078">
    <property type="entry name" value="His_Pase_superF_clade-1"/>
</dbReference>
<evidence type="ECO:0000313" key="3">
    <source>
        <dbReference type="Proteomes" id="UP000815325"/>
    </source>
</evidence>
<dbReference type="SMART" id="SM00855">
    <property type="entry name" value="PGAM"/>
    <property type="match status" value="1"/>
</dbReference>
<dbReference type="InterPro" id="IPR029033">
    <property type="entry name" value="His_PPase_superfam"/>
</dbReference>
<organism evidence="2 3">
    <name type="scientific">Dunaliella salina</name>
    <name type="common">Green alga</name>
    <name type="synonym">Protococcus salinus</name>
    <dbReference type="NCBI Taxonomy" id="3046"/>
    <lineage>
        <taxon>Eukaryota</taxon>
        <taxon>Viridiplantae</taxon>
        <taxon>Chlorophyta</taxon>
        <taxon>core chlorophytes</taxon>
        <taxon>Chlorophyceae</taxon>
        <taxon>CS clade</taxon>
        <taxon>Chlamydomonadales</taxon>
        <taxon>Dunaliellaceae</taxon>
        <taxon>Dunaliella</taxon>
    </lineage>
</organism>
<dbReference type="EMBL" id="MU071757">
    <property type="protein sequence ID" value="KAF5825880.1"/>
    <property type="molecule type" value="Genomic_DNA"/>
</dbReference>
<accession>A0ABQ7FU39</accession>
<dbReference type="CDD" id="cd07067">
    <property type="entry name" value="HP_PGM_like"/>
    <property type="match status" value="1"/>
</dbReference>
<comment type="caution">
    <text evidence="2">The sequence shown here is derived from an EMBL/GenBank/DDBJ whole genome shotgun (WGS) entry which is preliminary data.</text>
</comment>
<dbReference type="PANTHER" id="PTHR48100:SF1">
    <property type="entry name" value="HISTIDINE PHOSPHATASE FAMILY PROTEIN-RELATED"/>
    <property type="match status" value="1"/>
</dbReference>
<proteinExistence type="inferred from homology"/>
<name>A0ABQ7FU39_DUNSA</name>
<dbReference type="SUPFAM" id="SSF53254">
    <property type="entry name" value="Phosphoglycerate mutase-like"/>
    <property type="match status" value="1"/>
</dbReference>
<dbReference type="PANTHER" id="PTHR48100">
    <property type="entry name" value="BROAD-SPECIFICITY PHOSPHATASE YOR283W-RELATED"/>
    <property type="match status" value="1"/>
</dbReference>
<evidence type="ECO:0000313" key="2">
    <source>
        <dbReference type="EMBL" id="KAF5825880.1"/>
    </source>
</evidence>
<dbReference type="Pfam" id="PF00300">
    <property type="entry name" value="His_Phos_1"/>
    <property type="match status" value="1"/>
</dbReference>
<protein>
    <submittedName>
        <fullName evidence="2">Histidine phosphatase superfamily</fullName>
    </submittedName>
</protein>
<evidence type="ECO:0000256" key="1">
    <source>
        <dbReference type="ARBA" id="ARBA00038362"/>
    </source>
</evidence>
<gene>
    <name evidence="2" type="ORF">DUNSADRAFT_6192</name>
</gene>
<dbReference type="Proteomes" id="UP000815325">
    <property type="component" value="Unassembled WGS sequence"/>
</dbReference>
<reference evidence="2" key="1">
    <citation type="submission" date="2017-08" db="EMBL/GenBank/DDBJ databases">
        <authorList>
            <person name="Polle J.E."/>
            <person name="Barry K."/>
            <person name="Cushman J."/>
            <person name="Schmutz J."/>
            <person name="Tran D."/>
            <person name="Hathwaick L.T."/>
            <person name="Yim W.C."/>
            <person name="Jenkins J."/>
            <person name="Mckie-Krisberg Z.M."/>
            <person name="Prochnik S."/>
            <person name="Lindquist E."/>
            <person name="Dockter R.B."/>
            <person name="Adam C."/>
            <person name="Molina H."/>
            <person name="Bunkerborg J."/>
            <person name="Jin E."/>
            <person name="Buchheim M."/>
            <person name="Magnuson J."/>
        </authorList>
    </citation>
    <scope>NUCLEOTIDE SEQUENCE</scope>
    <source>
        <strain evidence="2">CCAP 19/18</strain>
    </source>
</reference>